<name>A0A4V3GS62_9RHOB</name>
<reference evidence="1 2" key="1">
    <citation type="submission" date="2019-03" db="EMBL/GenBank/DDBJ databases">
        <title>Genomic Encyclopedia of Type Strains, Phase IV (KMG-IV): sequencing the most valuable type-strain genomes for metagenomic binning, comparative biology and taxonomic classification.</title>
        <authorList>
            <person name="Goeker M."/>
        </authorList>
    </citation>
    <scope>NUCLEOTIDE SEQUENCE [LARGE SCALE GENOMIC DNA]</scope>
    <source>
        <strain evidence="1 2">JA181</strain>
    </source>
</reference>
<gene>
    <name evidence="1" type="ORF">EV657_13720</name>
</gene>
<sequence>MTLNGHKVFFQDHTLTVADLDLGVGGHLQAVNGRLNVSAAPVCSGGGARTTDESGQVWIAG</sequence>
<dbReference type="EMBL" id="SOEB01000037">
    <property type="protein sequence ID" value="TDX21633.1"/>
    <property type="molecule type" value="Genomic_DNA"/>
</dbReference>
<dbReference type="Proteomes" id="UP000295484">
    <property type="component" value="Unassembled WGS sequence"/>
</dbReference>
<protein>
    <submittedName>
        <fullName evidence="1">Uncharacterized protein</fullName>
    </submittedName>
</protein>
<evidence type="ECO:0000313" key="2">
    <source>
        <dbReference type="Proteomes" id="UP000295484"/>
    </source>
</evidence>
<organism evidence="1 2">
    <name type="scientific">Rhodovulum visakhapatnamense</name>
    <dbReference type="NCBI Taxonomy" id="364297"/>
    <lineage>
        <taxon>Bacteria</taxon>
        <taxon>Pseudomonadati</taxon>
        <taxon>Pseudomonadota</taxon>
        <taxon>Alphaproteobacteria</taxon>
        <taxon>Rhodobacterales</taxon>
        <taxon>Paracoccaceae</taxon>
        <taxon>Rhodovulum</taxon>
    </lineage>
</organism>
<evidence type="ECO:0000313" key="1">
    <source>
        <dbReference type="EMBL" id="TDX21633.1"/>
    </source>
</evidence>
<dbReference type="RefSeq" id="WP_134079533.1">
    <property type="nucleotide sequence ID" value="NZ_SOEB01000037.1"/>
</dbReference>
<proteinExistence type="predicted"/>
<dbReference type="AlphaFoldDB" id="A0A4V3GS62"/>
<comment type="caution">
    <text evidence="1">The sequence shown here is derived from an EMBL/GenBank/DDBJ whole genome shotgun (WGS) entry which is preliminary data.</text>
</comment>
<accession>A0A4V3GS62</accession>